<name>A0A225VZT8_9STRA</name>
<evidence type="ECO:0000313" key="3">
    <source>
        <dbReference type="Proteomes" id="UP000198211"/>
    </source>
</evidence>
<accession>A0A225VZT8</accession>
<evidence type="ECO:0000313" key="2">
    <source>
        <dbReference type="EMBL" id="OWZ10953.1"/>
    </source>
</evidence>
<reference evidence="3" key="1">
    <citation type="submission" date="2017-03" db="EMBL/GenBank/DDBJ databases">
        <title>Phytopthora megakarya and P. palmivora, two closely related causual agents of cacao black pod achieved similar genome size and gene model numbers by different mechanisms.</title>
        <authorList>
            <person name="Ali S."/>
            <person name="Shao J."/>
            <person name="Larry D.J."/>
            <person name="Kronmiller B."/>
            <person name="Shen D."/>
            <person name="Strem M.D."/>
            <person name="Melnick R.L."/>
            <person name="Guiltinan M.J."/>
            <person name="Tyler B.M."/>
            <person name="Meinhardt L.W."/>
            <person name="Bailey B.A."/>
        </authorList>
    </citation>
    <scope>NUCLEOTIDE SEQUENCE [LARGE SCALE GENOMIC DNA]</scope>
    <source>
        <strain evidence="3">zdho120</strain>
    </source>
</reference>
<dbReference type="OrthoDB" id="129741at2759"/>
<feature type="compositionally biased region" description="Polar residues" evidence="1">
    <location>
        <begin position="50"/>
        <end position="61"/>
    </location>
</feature>
<protein>
    <submittedName>
        <fullName evidence="2">Uncharacterized protein</fullName>
    </submittedName>
</protein>
<dbReference type="EMBL" id="NBNE01002273">
    <property type="protein sequence ID" value="OWZ10953.1"/>
    <property type="molecule type" value="Genomic_DNA"/>
</dbReference>
<dbReference type="Proteomes" id="UP000198211">
    <property type="component" value="Unassembled WGS sequence"/>
</dbReference>
<comment type="caution">
    <text evidence="2">The sequence shown here is derived from an EMBL/GenBank/DDBJ whole genome shotgun (WGS) entry which is preliminary data.</text>
</comment>
<evidence type="ECO:0000256" key="1">
    <source>
        <dbReference type="SAM" id="MobiDB-lite"/>
    </source>
</evidence>
<feature type="compositionally biased region" description="Polar residues" evidence="1">
    <location>
        <begin position="13"/>
        <end position="29"/>
    </location>
</feature>
<dbReference type="AlphaFoldDB" id="A0A225VZT8"/>
<organism evidence="2 3">
    <name type="scientific">Phytophthora megakarya</name>
    <dbReference type="NCBI Taxonomy" id="4795"/>
    <lineage>
        <taxon>Eukaryota</taxon>
        <taxon>Sar</taxon>
        <taxon>Stramenopiles</taxon>
        <taxon>Oomycota</taxon>
        <taxon>Peronosporomycetes</taxon>
        <taxon>Peronosporales</taxon>
        <taxon>Peronosporaceae</taxon>
        <taxon>Phytophthora</taxon>
    </lineage>
</organism>
<gene>
    <name evidence="2" type="ORF">PHMEG_00016099</name>
</gene>
<feature type="region of interest" description="Disordered" evidence="1">
    <location>
        <begin position="1"/>
        <end position="88"/>
    </location>
</feature>
<proteinExistence type="predicted"/>
<sequence>MLEGGVVAPEVSDPSTAEVSDVGWSTKTPGSKGGARQKTRNDGVSPILRSDNTGKATNSKSTKQRQRTAKPSFPLKGKRPQGENGDGHASFYKLQELLRSEAPPEYIFQMVVRIHDLAMQRRLGEFESRINEMKDEEEKQKRWDNTICDDKLRLARTVYSWLIQD</sequence>
<keyword evidence="3" id="KW-1185">Reference proteome</keyword>